<dbReference type="Gene3D" id="3.40.50.1820">
    <property type="entry name" value="alpha/beta hydrolase"/>
    <property type="match status" value="1"/>
</dbReference>
<evidence type="ECO:0000313" key="1">
    <source>
        <dbReference type="EMBL" id="AIY19113.1"/>
    </source>
</evidence>
<dbReference type="Proteomes" id="UP000030300">
    <property type="component" value="Chromosome"/>
</dbReference>
<dbReference type="EMBL" id="CP009896">
    <property type="protein sequence ID" value="AIY19113.1"/>
    <property type="molecule type" value="Genomic_DNA"/>
</dbReference>
<dbReference type="GO" id="GO:0016787">
    <property type="term" value="F:hydrolase activity"/>
    <property type="evidence" value="ECO:0007669"/>
    <property type="project" value="InterPro"/>
</dbReference>
<reference evidence="1 2" key="1">
    <citation type="journal article" date="2015" name="Genome Announc.">
        <title>Complete Genome Sequence of Steroid-Transforming Nocardioides simplex VKM Ac-2033D.</title>
        <authorList>
            <person name="Shtratnikova V.Y."/>
            <person name="Schelkunov M.I."/>
            <person name="Pekov Y.A."/>
            <person name="Fokina V.V."/>
            <person name="Logacheva M.D."/>
            <person name="Sokolov S.L."/>
            <person name="Bragin E.Y."/>
            <person name="Ashapkin V.V."/>
            <person name="Donova M.V."/>
        </authorList>
    </citation>
    <scope>NUCLEOTIDE SEQUENCE [LARGE SCALE GENOMIC DNA]</scope>
    <source>
        <strain evidence="1 2">VKM Ac-2033D</strain>
    </source>
</reference>
<dbReference type="SUPFAM" id="SSF53474">
    <property type="entry name" value="alpha/beta-Hydrolases"/>
    <property type="match status" value="1"/>
</dbReference>
<accession>A0A0A1DRE2</accession>
<dbReference type="Pfam" id="PF06821">
    <property type="entry name" value="Ser_hydrolase"/>
    <property type="match status" value="1"/>
</dbReference>
<dbReference type="PANTHER" id="PTHR15394">
    <property type="entry name" value="SERINE HYDROLASE RBBP9"/>
    <property type="match status" value="1"/>
</dbReference>
<organism evidence="1 2">
    <name type="scientific">Nocardioides simplex</name>
    <name type="common">Arthrobacter simplex</name>
    <dbReference type="NCBI Taxonomy" id="2045"/>
    <lineage>
        <taxon>Bacteria</taxon>
        <taxon>Bacillati</taxon>
        <taxon>Actinomycetota</taxon>
        <taxon>Actinomycetes</taxon>
        <taxon>Propionibacteriales</taxon>
        <taxon>Nocardioidaceae</taxon>
        <taxon>Pimelobacter</taxon>
    </lineage>
</organism>
<protein>
    <submittedName>
        <fullName evidence="1">Uncharacterized protein</fullName>
    </submittedName>
</protein>
<proteinExistence type="predicted"/>
<sequence length="184" mass="18868">MTTSATPPRATIIHGYGATPADHWFGWLAQRHAGAGLASAVPALPEPEAPDRERWLAATAAAVGTPAAGDLVVGHSLGCLTVLRHLAALPGDWRLGRLVLVAGFVDPLPALPGLDPYVAGAVPDLDRVAARTGAITVLRSDADAYVPAAHTDRLARLLGVPVRVVPGAGHFLADDGVTTLPDAL</sequence>
<name>A0A0A1DRE2_NOCSI</name>
<dbReference type="AlphaFoldDB" id="A0A0A1DRE2"/>
<dbReference type="eggNOG" id="COG3545">
    <property type="taxonomic scope" value="Bacteria"/>
</dbReference>
<dbReference type="InterPro" id="IPR029058">
    <property type="entry name" value="AB_hydrolase_fold"/>
</dbReference>
<dbReference type="HOGENOM" id="CLU_088863_3_0_11"/>
<dbReference type="PANTHER" id="PTHR15394:SF3">
    <property type="entry name" value="SERINE HYDROLASE RBBP9"/>
    <property type="match status" value="1"/>
</dbReference>
<dbReference type="InterPro" id="IPR010662">
    <property type="entry name" value="RBBP9/YdeN"/>
</dbReference>
<keyword evidence="2" id="KW-1185">Reference proteome</keyword>
<dbReference type="RefSeq" id="WP_038682027.1">
    <property type="nucleotide sequence ID" value="NZ_BJMC01000015.1"/>
</dbReference>
<dbReference type="OrthoDB" id="9804993at2"/>
<dbReference type="GeneID" id="96611877"/>
<dbReference type="KEGG" id="psim:KR76_24255"/>
<evidence type="ECO:0000313" key="2">
    <source>
        <dbReference type="Proteomes" id="UP000030300"/>
    </source>
</evidence>
<gene>
    <name evidence="1" type="ORF">KR76_24255</name>
</gene>